<dbReference type="Pfam" id="PF02565">
    <property type="entry name" value="RecO_C"/>
    <property type="match status" value="1"/>
</dbReference>
<comment type="function">
    <text evidence="7">Involved in DNA repair and RecF pathway recombination.</text>
</comment>
<dbReference type="InterPro" id="IPR003717">
    <property type="entry name" value="RecO"/>
</dbReference>
<dbReference type="GO" id="GO:0006302">
    <property type="term" value="P:double-strand break repair"/>
    <property type="evidence" value="ECO:0007669"/>
    <property type="project" value="TreeGrafter"/>
</dbReference>
<dbReference type="Gene3D" id="1.20.1440.120">
    <property type="entry name" value="Recombination protein O, C-terminal domain"/>
    <property type="match status" value="1"/>
</dbReference>
<evidence type="ECO:0000256" key="7">
    <source>
        <dbReference type="HAMAP-Rule" id="MF_00201"/>
    </source>
</evidence>
<dbReference type="Gene3D" id="2.40.50.140">
    <property type="entry name" value="Nucleic acid-binding proteins"/>
    <property type="match status" value="1"/>
</dbReference>
<evidence type="ECO:0000256" key="4">
    <source>
        <dbReference type="ARBA" id="ARBA00023172"/>
    </source>
</evidence>
<dbReference type="SUPFAM" id="SSF50249">
    <property type="entry name" value="Nucleic acid-binding proteins"/>
    <property type="match status" value="1"/>
</dbReference>
<dbReference type="Proteomes" id="UP000178943">
    <property type="component" value="Unassembled WGS sequence"/>
</dbReference>
<dbReference type="InterPro" id="IPR012340">
    <property type="entry name" value="NA-bd_OB-fold"/>
</dbReference>
<feature type="domain" description="DNA replication/recombination mediator RecO N-terminal" evidence="8">
    <location>
        <begin position="1"/>
        <end position="80"/>
    </location>
</feature>
<keyword evidence="4 7" id="KW-0233">DNA recombination</keyword>
<protein>
    <recommendedName>
        <fullName evidence="2 7">DNA repair protein RecO</fullName>
    </recommendedName>
    <alternativeName>
        <fullName evidence="6 7">Recombination protein O</fullName>
    </alternativeName>
</protein>
<evidence type="ECO:0000256" key="6">
    <source>
        <dbReference type="ARBA" id="ARBA00033409"/>
    </source>
</evidence>
<reference evidence="9 10" key="1">
    <citation type="journal article" date="2016" name="Nat. Commun.">
        <title>Thousands of microbial genomes shed light on interconnected biogeochemical processes in an aquifer system.</title>
        <authorList>
            <person name="Anantharaman K."/>
            <person name="Brown C.T."/>
            <person name="Hug L.A."/>
            <person name="Sharon I."/>
            <person name="Castelle C.J."/>
            <person name="Probst A.J."/>
            <person name="Thomas B.C."/>
            <person name="Singh A."/>
            <person name="Wilkins M.J."/>
            <person name="Karaoz U."/>
            <person name="Brodie E.L."/>
            <person name="Williams K.H."/>
            <person name="Hubbard S.S."/>
            <person name="Banfield J.F."/>
        </authorList>
    </citation>
    <scope>NUCLEOTIDE SEQUENCE [LARGE SCALE GENOMIC DNA]</scope>
</reference>
<gene>
    <name evidence="7" type="primary">recO</name>
    <name evidence="9" type="ORF">A2Y62_20610</name>
</gene>
<dbReference type="GO" id="GO:0006310">
    <property type="term" value="P:DNA recombination"/>
    <property type="evidence" value="ECO:0007669"/>
    <property type="project" value="UniProtKB-UniRule"/>
</dbReference>
<evidence type="ECO:0000256" key="3">
    <source>
        <dbReference type="ARBA" id="ARBA00022763"/>
    </source>
</evidence>
<sequence length="251" mass="29353">MRVIKDKAIIIESSNIQRADKLIIFYTMNHGLVKGVAEAARRMKSKYGSCFEPLTSVEISYLQKEDRELVTIQEAVVISSVSQYGKKPEYYFFIFYSTELMKEFAVAGKNIRFYKLLEAIQAGIKRDVALSLLARWTEIQFLHEHGIIADWKNCAVCKKEIMNGNEVRFFSPEGVFKCNDCYQIKDIQVKQEAFLLMNKLLYVKIEQLETLAVNDRLLKRIGSILKVTIQHHVEKPLRFYEFYRQINNDNR</sequence>
<dbReference type="STRING" id="1817863.A2Y62_20610"/>
<evidence type="ECO:0000313" key="9">
    <source>
        <dbReference type="EMBL" id="OGF61823.1"/>
    </source>
</evidence>
<evidence type="ECO:0000256" key="1">
    <source>
        <dbReference type="ARBA" id="ARBA00007452"/>
    </source>
</evidence>
<keyword evidence="5 7" id="KW-0234">DNA repair</keyword>
<comment type="caution">
    <text evidence="9">The sequence shown here is derived from an EMBL/GenBank/DDBJ whole genome shotgun (WGS) entry which is preliminary data.</text>
</comment>
<evidence type="ECO:0000256" key="2">
    <source>
        <dbReference type="ARBA" id="ARBA00021310"/>
    </source>
</evidence>
<accession>A0A1F5VEF6</accession>
<dbReference type="InterPro" id="IPR042242">
    <property type="entry name" value="RecO_C"/>
</dbReference>
<name>A0A1F5VEF6_9BACT</name>
<dbReference type="SUPFAM" id="SSF57863">
    <property type="entry name" value="ArfGap/RecO-like zinc finger"/>
    <property type="match status" value="1"/>
</dbReference>
<dbReference type="PANTHER" id="PTHR33991">
    <property type="entry name" value="DNA REPAIR PROTEIN RECO"/>
    <property type="match status" value="1"/>
</dbReference>
<dbReference type="NCBIfam" id="TIGR00613">
    <property type="entry name" value="reco"/>
    <property type="match status" value="1"/>
</dbReference>
<dbReference type="InterPro" id="IPR037278">
    <property type="entry name" value="ARFGAP/RecO"/>
</dbReference>
<comment type="similarity">
    <text evidence="1 7">Belongs to the RecO family.</text>
</comment>
<keyword evidence="3 7" id="KW-0227">DNA damage</keyword>
<proteinExistence type="inferred from homology"/>
<organism evidence="9 10">
    <name type="scientific">Candidatus Fischerbacteria bacterium RBG_13_37_8</name>
    <dbReference type="NCBI Taxonomy" id="1817863"/>
    <lineage>
        <taxon>Bacteria</taxon>
        <taxon>Candidatus Fischeribacteriota</taxon>
    </lineage>
</organism>
<dbReference type="PANTHER" id="PTHR33991:SF1">
    <property type="entry name" value="DNA REPAIR PROTEIN RECO"/>
    <property type="match status" value="1"/>
</dbReference>
<dbReference type="EMBL" id="MFGW01000187">
    <property type="protein sequence ID" value="OGF61823.1"/>
    <property type="molecule type" value="Genomic_DNA"/>
</dbReference>
<dbReference type="HAMAP" id="MF_00201">
    <property type="entry name" value="RecO"/>
    <property type="match status" value="1"/>
</dbReference>
<evidence type="ECO:0000313" key="10">
    <source>
        <dbReference type="Proteomes" id="UP000178943"/>
    </source>
</evidence>
<dbReference type="InterPro" id="IPR022572">
    <property type="entry name" value="DNA_rep/recomb_RecO_N"/>
</dbReference>
<evidence type="ECO:0000256" key="5">
    <source>
        <dbReference type="ARBA" id="ARBA00023204"/>
    </source>
</evidence>
<dbReference type="Pfam" id="PF11967">
    <property type="entry name" value="RecO_N"/>
    <property type="match status" value="1"/>
</dbReference>
<dbReference type="GO" id="GO:0043590">
    <property type="term" value="C:bacterial nucleoid"/>
    <property type="evidence" value="ECO:0007669"/>
    <property type="project" value="TreeGrafter"/>
</dbReference>
<evidence type="ECO:0000259" key="8">
    <source>
        <dbReference type="Pfam" id="PF11967"/>
    </source>
</evidence>
<dbReference type="AlphaFoldDB" id="A0A1F5VEF6"/>